<name>A0A0A1FDP4_9BURK</name>
<dbReference type="Proteomes" id="UP000030302">
    <property type="component" value="Chromosome"/>
</dbReference>
<sequence length="39" mass="3934">MPTLTAPDAPPEVEPDEEEAPALPAVPAPQTVTAPAIAE</sequence>
<evidence type="ECO:0000313" key="2">
    <source>
        <dbReference type="EMBL" id="AIY41915.1"/>
    </source>
</evidence>
<proteinExistence type="predicted"/>
<dbReference type="KEGG" id="care:LT85_2757"/>
<dbReference type="HOGENOM" id="CLU_3307839_0_0_4"/>
<dbReference type="STRING" id="279058.LT85_2757"/>
<dbReference type="EMBL" id="CP009962">
    <property type="protein sequence ID" value="AIY41915.1"/>
    <property type="molecule type" value="Genomic_DNA"/>
</dbReference>
<accession>A0A0A1FDP4</accession>
<keyword evidence="3" id="KW-1185">Reference proteome</keyword>
<reference evidence="3" key="1">
    <citation type="journal article" date="2014" name="Soil Biol. Biochem.">
        <title>Structure and function of bacterial communities in ageing soils: Insights from the Mendocino ecological staircase.</title>
        <authorList>
            <person name="Uroz S."/>
            <person name="Tech J.J."/>
            <person name="Sawaya N.A."/>
            <person name="Frey-Klett P."/>
            <person name="Leveau J.H.J."/>
        </authorList>
    </citation>
    <scope>NUCLEOTIDE SEQUENCE [LARGE SCALE GENOMIC DNA]</scope>
    <source>
        <strain evidence="3">Cal35</strain>
    </source>
</reference>
<organism evidence="2 3">
    <name type="scientific">Collimonas arenae</name>
    <dbReference type="NCBI Taxonomy" id="279058"/>
    <lineage>
        <taxon>Bacteria</taxon>
        <taxon>Pseudomonadati</taxon>
        <taxon>Pseudomonadota</taxon>
        <taxon>Betaproteobacteria</taxon>
        <taxon>Burkholderiales</taxon>
        <taxon>Oxalobacteraceae</taxon>
        <taxon>Collimonas</taxon>
    </lineage>
</organism>
<feature type="compositionally biased region" description="Acidic residues" evidence="1">
    <location>
        <begin position="11"/>
        <end position="20"/>
    </location>
</feature>
<dbReference type="AlphaFoldDB" id="A0A0A1FDP4"/>
<gene>
    <name evidence="2" type="ORF">LT85_2757</name>
</gene>
<feature type="region of interest" description="Disordered" evidence="1">
    <location>
        <begin position="1"/>
        <end position="39"/>
    </location>
</feature>
<protein>
    <submittedName>
        <fullName evidence="2">Uncharacterized protein</fullName>
    </submittedName>
</protein>
<evidence type="ECO:0000313" key="3">
    <source>
        <dbReference type="Proteomes" id="UP000030302"/>
    </source>
</evidence>
<feature type="compositionally biased region" description="Low complexity" evidence="1">
    <location>
        <begin position="21"/>
        <end position="39"/>
    </location>
</feature>
<evidence type="ECO:0000256" key="1">
    <source>
        <dbReference type="SAM" id="MobiDB-lite"/>
    </source>
</evidence>